<proteinExistence type="predicted"/>
<evidence type="ECO:0000313" key="2">
    <source>
        <dbReference type="EMBL" id="SUX31388.1"/>
    </source>
</evidence>
<keyword evidence="1" id="KW-0472">Membrane</keyword>
<sequence length="79" mass="8299">MTLGDLIKNPATGRLSHSKLWANIACAVGSGMFIYQGVAGTLSYEIWLVYMGSVGGYSAARSWIATRRDAKGGGNGSDN</sequence>
<dbReference type="Proteomes" id="UP000254029">
    <property type="component" value="Unassembled WGS sequence"/>
</dbReference>
<organism evidence="2 3">
    <name type="scientific">Chromobacterium violaceum</name>
    <dbReference type="NCBI Taxonomy" id="536"/>
    <lineage>
        <taxon>Bacteria</taxon>
        <taxon>Pseudomonadati</taxon>
        <taxon>Pseudomonadota</taxon>
        <taxon>Betaproteobacteria</taxon>
        <taxon>Neisseriales</taxon>
        <taxon>Chromobacteriaceae</taxon>
        <taxon>Chromobacterium</taxon>
    </lineage>
</organism>
<keyword evidence="1" id="KW-1133">Transmembrane helix</keyword>
<comment type="caution">
    <text evidence="2">The sequence shown here is derived from an EMBL/GenBank/DDBJ whole genome shotgun (WGS) entry which is preliminary data.</text>
</comment>
<feature type="transmembrane region" description="Helical" evidence="1">
    <location>
        <begin position="20"/>
        <end position="38"/>
    </location>
</feature>
<evidence type="ECO:0000313" key="3">
    <source>
        <dbReference type="Proteomes" id="UP000254029"/>
    </source>
</evidence>
<accession>A0AAX2M5D1</accession>
<protein>
    <recommendedName>
        <fullName evidence="4">Holin</fullName>
    </recommendedName>
</protein>
<reference evidence="2 3" key="1">
    <citation type="submission" date="2018-06" db="EMBL/GenBank/DDBJ databases">
        <authorList>
            <consortium name="Pathogen Informatics"/>
            <person name="Doyle S."/>
        </authorList>
    </citation>
    <scope>NUCLEOTIDE SEQUENCE [LARGE SCALE GENOMIC DNA]</scope>
    <source>
        <strain evidence="2 3">NCTC8684</strain>
    </source>
</reference>
<keyword evidence="1" id="KW-0812">Transmembrane</keyword>
<dbReference type="AlphaFoldDB" id="A0AAX2M5D1"/>
<evidence type="ECO:0000256" key="1">
    <source>
        <dbReference type="SAM" id="Phobius"/>
    </source>
</evidence>
<feature type="transmembrane region" description="Helical" evidence="1">
    <location>
        <begin position="44"/>
        <end position="64"/>
    </location>
</feature>
<name>A0AAX2M5D1_CHRVL</name>
<dbReference type="RefSeq" id="WP_076225721.1">
    <property type="nucleotide sequence ID" value="NZ_JAJMMA010000033.1"/>
</dbReference>
<gene>
    <name evidence="2" type="ORF">NCTC8684_00426</name>
</gene>
<evidence type="ECO:0008006" key="4">
    <source>
        <dbReference type="Google" id="ProtNLM"/>
    </source>
</evidence>
<dbReference type="EMBL" id="UIGR01000001">
    <property type="protein sequence ID" value="SUX31388.1"/>
    <property type="molecule type" value="Genomic_DNA"/>
</dbReference>